<proteinExistence type="predicted"/>
<keyword evidence="3" id="KW-0862">Zinc</keyword>
<dbReference type="Proteomes" id="UP001291926">
    <property type="component" value="Unassembled WGS sequence"/>
</dbReference>
<dbReference type="PANTHER" id="PTHR15315:SF35">
    <property type="entry name" value="F21J9.10"/>
    <property type="match status" value="1"/>
</dbReference>
<accession>A0ABR0DAJ1</accession>
<comment type="caution">
    <text evidence="6">The sequence shown here is derived from an EMBL/GenBank/DDBJ whole genome shotgun (WGS) entry which is preliminary data.</text>
</comment>
<evidence type="ECO:0000256" key="1">
    <source>
        <dbReference type="ARBA" id="ARBA00022723"/>
    </source>
</evidence>
<dbReference type="Pfam" id="PF13639">
    <property type="entry name" value="zf-RING_2"/>
    <property type="match status" value="1"/>
</dbReference>
<dbReference type="EMBL" id="JAYDYQ010002533">
    <property type="protein sequence ID" value="KAK4485723.1"/>
    <property type="molecule type" value="Genomic_DNA"/>
</dbReference>
<evidence type="ECO:0000259" key="5">
    <source>
        <dbReference type="PROSITE" id="PS50089"/>
    </source>
</evidence>
<keyword evidence="7" id="KW-1185">Reference proteome</keyword>
<feature type="non-terminal residue" evidence="6">
    <location>
        <position position="1"/>
    </location>
</feature>
<dbReference type="SUPFAM" id="SSF57850">
    <property type="entry name" value="RING/U-box"/>
    <property type="match status" value="1"/>
</dbReference>
<dbReference type="InterPro" id="IPR013083">
    <property type="entry name" value="Znf_RING/FYVE/PHD"/>
</dbReference>
<protein>
    <recommendedName>
        <fullName evidence="5">RING-type domain-containing protein</fullName>
    </recommendedName>
</protein>
<keyword evidence="1" id="KW-0479">Metal-binding</keyword>
<dbReference type="InterPro" id="IPR017907">
    <property type="entry name" value="Znf_RING_CS"/>
</dbReference>
<evidence type="ECO:0000313" key="7">
    <source>
        <dbReference type="Proteomes" id="UP001291926"/>
    </source>
</evidence>
<evidence type="ECO:0000256" key="3">
    <source>
        <dbReference type="ARBA" id="ARBA00022833"/>
    </source>
</evidence>
<dbReference type="PANTHER" id="PTHR15315">
    <property type="entry name" value="RING FINGER PROTEIN 41, 151"/>
    <property type="match status" value="1"/>
</dbReference>
<dbReference type="InterPro" id="IPR001841">
    <property type="entry name" value="Znf_RING"/>
</dbReference>
<name>A0ABR0DAJ1_9LAMI</name>
<dbReference type="PROSITE" id="PS50089">
    <property type="entry name" value="ZF_RING_2"/>
    <property type="match status" value="1"/>
</dbReference>
<feature type="domain" description="RING-type" evidence="5">
    <location>
        <begin position="106"/>
        <end position="144"/>
    </location>
</feature>
<evidence type="ECO:0000313" key="6">
    <source>
        <dbReference type="EMBL" id="KAK4485723.1"/>
    </source>
</evidence>
<sequence length="202" mass="23379">QKDRFCFDRDCFLFILSNRNAHLALQFSFFSCLQVYTDGRPKVAPRGRKASIEDFYAVILPSLQQLHYDLVELGSTNGKNLVQKSKKVDRDVGGFVNTDSERDDECGICLEPCNKVVLPNCCHAMCIHCYRDWNTRSESCPFCRGSLRRVKSGDLWVLTSKDDVVDPETVSIEDLQRFYLYIRNLPKDSPDALFLMYYEYLI</sequence>
<evidence type="ECO:0000256" key="2">
    <source>
        <dbReference type="ARBA" id="ARBA00022771"/>
    </source>
</evidence>
<dbReference type="Gene3D" id="3.30.40.10">
    <property type="entry name" value="Zinc/RING finger domain, C3HC4 (zinc finger)"/>
    <property type="match status" value="1"/>
</dbReference>
<organism evidence="6 7">
    <name type="scientific">Penstemon davidsonii</name>
    <dbReference type="NCBI Taxonomy" id="160366"/>
    <lineage>
        <taxon>Eukaryota</taxon>
        <taxon>Viridiplantae</taxon>
        <taxon>Streptophyta</taxon>
        <taxon>Embryophyta</taxon>
        <taxon>Tracheophyta</taxon>
        <taxon>Spermatophyta</taxon>
        <taxon>Magnoliopsida</taxon>
        <taxon>eudicotyledons</taxon>
        <taxon>Gunneridae</taxon>
        <taxon>Pentapetalae</taxon>
        <taxon>asterids</taxon>
        <taxon>lamiids</taxon>
        <taxon>Lamiales</taxon>
        <taxon>Plantaginaceae</taxon>
        <taxon>Cheloneae</taxon>
        <taxon>Penstemon</taxon>
    </lineage>
</organism>
<reference evidence="6 7" key="1">
    <citation type="journal article" date="2023" name="bioRxiv">
        <title>Genome report: Whole genome sequence and annotation of Penstemon davidsonii.</title>
        <authorList>
            <person name="Ostevik K.L."/>
            <person name="Alabady M."/>
            <person name="Zhang M."/>
            <person name="Rausher M.D."/>
        </authorList>
    </citation>
    <scope>NUCLEOTIDE SEQUENCE [LARGE SCALE GENOMIC DNA]</scope>
    <source>
        <strain evidence="6">DNT005</strain>
        <tissue evidence="6">Whole leaf</tissue>
    </source>
</reference>
<evidence type="ECO:0000256" key="4">
    <source>
        <dbReference type="PROSITE-ProRule" id="PRU00175"/>
    </source>
</evidence>
<dbReference type="PROSITE" id="PS00518">
    <property type="entry name" value="ZF_RING_1"/>
    <property type="match status" value="1"/>
</dbReference>
<gene>
    <name evidence="6" type="ORF">RD792_008369</name>
</gene>
<dbReference type="SMART" id="SM00184">
    <property type="entry name" value="RING"/>
    <property type="match status" value="1"/>
</dbReference>
<keyword evidence="2 4" id="KW-0863">Zinc-finger</keyword>